<dbReference type="AlphaFoldDB" id="Q2W4I1"/>
<dbReference type="EMBL" id="AP007255">
    <property type="protein sequence ID" value="BAE51203.1"/>
    <property type="molecule type" value="Genomic_DNA"/>
</dbReference>
<organism evidence="2 3">
    <name type="scientific">Paramagnetospirillum magneticum (strain ATCC 700264 / AMB-1)</name>
    <name type="common">Magnetospirillum magneticum</name>
    <dbReference type="NCBI Taxonomy" id="342108"/>
    <lineage>
        <taxon>Bacteria</taxon>
        <taxon>Pseudomonadati</taxon>
        <taxon>Pseudomonadota</taxon>
        <taxon>Alphaproteobacteria</taxon>
        <taxon>Rhodospirillales</taxon>
        <taxon>Magnetospirillaceae</taxon>
        <taxon>Paramagnetospirillum</taxon>
    </lineage>
</organism>
<dbReference type="HOGENOM" id="CLU_3119503_0_0_5"/>
<keyword evidence="3" id="KW-1185">Reference proteome</keyword>
<name>Q2W4I1_PARM1</name>
<proteinExistence type="predicted"/>
<dbReference type="Proteomes" id="UP000007058">
    <property type="component" value="Chromosome"/>
</dbReference>
<dbReference type="EMBL" id="AP007255">
    <property type="protein sequence ID" value="BAE51244.1"/>
    <property type="molecule type" value="Genomic_DNA"/>
</dbReference>
<protein>
    <submittedName>
        <fullName evidence="2">Uncharacterized protein</fullName>
    </submittedName>
</protein>
<evidence type="ECO:0000313" key="1">
    <source>
        <dbReference type="EMBL" id="BAE51203.1"/>
    </source>
</evidence>
<reference evidence="2 3" key="1">
    <citation type="journal article" date="2005" name="DNA Res.">
        <title>Complete genome sequence of the facultative anaerobic magnetotactic bacterium Magnetospirillum sp. strain AMB-1.</title>
        <authorList>
            <person name="Matsunaga T."/>
            <person name="Okamura Y."/>
            <person name="Fukuda Y."/>
            <person name="Wahyudi A.T."/>
            <person name="Murase Y."/>
            <person name="Takeyama H."/>
        </authorList>
    </citation>
    <scope>NUCLEOTIDE SEQUENCE [LARGE SCALE GENOMIC DNA]</scope>
    <source>
        <strain evidence="2">AMB-1</strain>
        <strain evidence="3">ATCC 700264 / AMB-1</strain>
    </source>
</reference>
<dbReference type="RefSeq" id="WP_011384795.1">
    <property type="nucleotide sequence ID" value="NC_007626.1"/>
</dbReference>
<accession>Q2W4I1</accession>
<dbReference type="KEGG" id="mag:amb2399"/>
<dbReference type="KEGG" id="mag:amb2440"/>
<dbReference type="STRING" id="342108.amb2399"/>
<gene>
    <name evidence="1" type="ordered locus">amb2399</name>
    <name evidence="2" type="ordered locus">amb2440</name>
</gene>
<evidence type="ECO:0000313" key="3">
    <source>
        <dbReference type="Proteomes" id="UP000007058"/>
    </source>
</evidence>
<evidence type="ECO:0000313" key="2">
    <source>
        <dbReference type="EMBL" id="BAE51244.1"/>
    </source>
</evidence>
<sequence>MTGWEALYLHRLWVDKWGLCREMAADYCKRVFVRQGFTIHHGIYASGACS</sequence>